<organism evidence="1 2">
    <name type="scientific">Candidatus Collierbacteria bacterium GW2011_GWC2_43_12</name>
    <dbReference type="NCBI Taxonomy" id="1618390"/>
    <lineage>
        <taxon>Bacteria</taxon>
        <taxon>Candidatus Collieribacteriota</taxon>
    </lineage>
</organism>
<reference evidence="1 2" key="1">
    <citation type="journal article" date="2015" name="Nature">
        <title>rRNA introns, odd ribosomes, and small enigmatic genomes across a large radiation of phyla.</title>
        <authorList>
            <person name="Brown C.T."/>
            <person name="Hug L.A."/>
            <person name="Thomas B.C."/>
            <person name="Sharon I."/>
            <person name="Castelle C.J."/>
            <person name="Singh A."/>
            <person name="Wilkins M.J."/>
            <person name="Williams K.H."/>
            <person name="Banfield J.F."/>
        </authorList>
    </citation>
    <scope>NUCLEOTIDE SEQUENCE [LARGE SCALE GENOMIC DNA]</scope>
</reference>
<sequence>MEVVYKTAQTNEEIRNWVTLHEGKPAKINDPDIVQDKIGLRINWPGKKDEGMLSEGRETTKDISWDEFFLIMEENHLLFLYSDDEGINPTWRYKFINEENGLEIE</sequence>
<evidence type="ECO:0000313" key="2">
    <source>
        <dbReference type="Proteomes" id="UP000033980"/>
    </source>
</evidence>
<evidence type="ECO:0000313" key="1">
    <source>
        <dbReference type="EMBL" id="KKS94687.1"/>
    </source>
</evidence>
<comment type="caution">
    <text evidence="1">The sequence shown here is derived from an EMBL/GenBank/DDBJ whole genome shotgun (WGS) entry which is preliminary data.</text>
</comment>
<dbReference type="AlphaFoldDB" id="A0A0G1DAH0"/>
<gene>
    <name evidence="1" type="ORF">UV68_C0005G0019</name>
</gene>
<proteinExistence type="predicted"/>
<dbReference type="Proteomes" id="UP000033980">
    <property type="component" value="Unassembled WGS sequence"/>
</dbReference>
<dbReference type="EMBL" id="LCFK01000005">
    <property type="protein sequence ID" value="KKS94687.1"/>
    <property type="molecule type" value="Genomic_DNA"/>
</dbReference>
<accession>A0A0G1DAH0</accession>
<protein>
    <submittedName>
        <fullName evidence="1">Uncharacterized protein</fullName>
    </submittedName>
</protein>
<name>A0A0G1DAH0_9BACT</name>